<evidence type="ECO:0000313" key="9">
    <source>
        <dbReference type="EMBL" id="MFC3582017.1"/>
    </source>
</evidence>
<keyword evidence="2" id="KW-0645">Protease</keyword>
<evidence type="ECO:0000256" key="3">
    <source>
        <dbReference type="ARBA" id="ARBA00022723"/>
    </source>
</evidence>
<evidence type="ECO:0000259" key="8">
    <source>
        <dbReference type="Pfam" id="PF01435"/>
    </source>
</evidence>
<feature type="chain" id="PRO_5046830952" evidence="7">
    <location>
        <begin position="22"/>
        <end position="450"/>
    </location>
</feature>
<comment type="caution">
    <text evidence="9">The sequence shown here is derived from an EMBL/GenBank/DDBJ whole genome shotgun (WGS) entry which is preliminary data.</text>
</comment>
<keyword evidence="3" id="KW-0479">Metal-binding</keyword>
<keyword evidence="5" id="KW-0862">Zinc</keyword>
<feature type="signal peptide" evidence="7">
    <location>
        <begin position="1"/>
        <end position="21"/>
    </location>
</feature>
<dbReference type="EC" id="3.4.24.-" evidence="9"/>
<evidence type="ECO:0000256" key="1">
    <source>
        <dbReference type="ARBA" id="ARBA00001947"/>
    </source>
</evidence>
<dbReference type="Pfam" id="PF01435">
    <property type="entry name" value="Peptidase_M48"/>
    <property type="match status" value="1"/>
</dbReference>
<keyword evidence="10" id="KW-1185">Reference proteome</keyword>
<keyword evidence="7" id="KW-0732">Signal</keyword>
<dbReference type="InterPro" id="IPR001915">
    <property type="entry name" value="Peptidase_M48"/>
</dbReference>
<dbReference type="SUPFAM" id="SSF48452">
    <property type="entry name" value="TPR-like"/>
    <property type="match status" value="1"/>
</dbReference>
<dbReference type="InterPro" id="IPR011990">
    <property type="entry name" value="TPR-like_helical_dom_sf"/>
</dbReference>
<reference evidence="10" key="1">
    <citation type="journal article" date="2019" name="Int. J. Syst. Evol. Microbiol.">
        <title>The Global Catalogue of Microorganisms (GCM) 10K type strain sequencing project: providing services to taxonomists for standard genome sequencing and annotation.</title>
        <authorList>
            <consortium name="The Broad Institute Genomics Platform"/>
            <consortium name="The Broad Institute Genome Sequencing Center for Infectious Disease"/>
            <person name="Wu L."/>
            <person name="Ma J."/>
        </authorList>
    </citation>
    <scope>NUCLEOTIDE SEQUENCE [LARGE SCALE GENOMIC DNA]</scope>
    <source>
        <strain evidence="10">KCTC 42739</strain>
    </source>
</reference>
<protein>
    <submittedName>
        <fullName evidence="9">M48 family metalloprotease</fullName>
        <ecNumber evidence="9">3.4.24.-</ecNumber>
    </submittedName>
</protein>
<evidence type="ECO:0000256" key="4">
    <source>
        <dbReference type="ARBA" id="ARBA00022801"/>
    </source>
</evidence>
<evidence type="ECO:0000256" key="7">
    <source>
        <dbReference type="SAM" id="SignalP"/>
    </source>
</evidence>
<dbReference type="GO" id="GO:0008237">
    <property type="term" value="F:metallopeptidase activity"/>
    <property type="evidence" value="ECO:0007669"/>
    <property type="project" value="UniProtKB-KW"/>
</dbReference>
<dbReference type="EMBL" id="JBHRXP010000009">
    <property type="protein sequence ID" value="MFC3582017.1"/>
    <property type="molecule type" value="Genomic_DNA"/>
</dbReference>
<name>A0ABV7SYP5_9SPHN</name>
<keyword evidence="6 9" id="KW-0482">Metalloprotease</keyword>
<dbReference type="Proteomes" id="UP001595713">
    <property type="component" value="Unassembled WGS sequence"/>
</dbReference>
<evidence type="ECO:0000313" key="10">
    <source>
        <dbReference type="Proteomes" id="UP001595713"/>
    </source>
</evidence>
<sequence length="450" mass="48091">MKRLVTGIAASLLLLAQPAAAQSILRDAETEAMFATMSRPLIVAAGLSPANVRVVLINDDSINAFVAGGQTVYVHSGLLAAADNANEVQGVIAHELGHIADGHVVLQDVGSKPALGITLLSMVVGLAAAVAGAGDAGMAIMGLGQAAGMGKFLAFSRVQESTADAAGAKYLNDSGVSGRGMLSFFKKLQSQEYAYGLKNIDPFAQSHPLSGQRIENLRNDLMAGKSWNAKPDVALEERFKRVKAKLNGFVADAKTTLNVYPEDNQSVYAHYARAYAWHKSGYPDKADAEAAALIKADPHDPYFLEIQGQILLEAGKPAEAIAPLREATERSNNAPLIATTFGHALIATDDAKNYPEAVRVLRQAVQRDDQNPFAWYQLGTVYERIGDEPRALLATAERASQNGDSRTAAYSARGAMAGLTPNTADWIRAQDIAMTAQNDMDDNPKKYRKR</sequence>
<feature type="domain" description="Peptidase M48" evidence="8">
    <location>
        <begin position="37"/>
        <end position="219"/>
    </location>
</feature>
<dbReference type="Gene3D" id="1.25.40.10">
    <property type="entry name" value="Tetratricopeptide repeat domain"/>
    <property type="match status" value="1"/>
</dbReference>
<dbReference type="Gene3D" id="3.30.2010.10">
    <property type="entry name" value="Metalloproteases ('zincins'), catalytic domain"/>
    <property type="match status" value="1"/>
</dbReference>
<dbReference type="InterPro" id="IPR051156">
    <property type="entry name" value="Mito/Outer_Membr_Metalloprot"/>
</dbReference>
<dbReference type="RefSeq" id="WP_261294556.1">
    <property type="nucleotide sequence ID" value="NZ_JANQBK010000008.1"/>
</dbReference>
<dbReference type="Pfam" id="PF13432">
    <property type="entry name" value="TPR_16"/>
    <property type="match status" value="2"/>
</dbReference>
<evidence type="ECO:0000256" key="2">
    <source>
        <dbReference type="ARBA" id="ARBA00022670"/>
    </source>
</evidence>
<comment type="cofactor">
    <cofactor evidence="1">
        <name>Zn(2+)</name>
        <dbReference type="ChEBI" id="CHEBI:29105"/>
    </cofactor>
</comment>
<accession>A0ABV7SYP5</accession>
<proteinExistence type="predicted"/>
<dbReference type="CDD" id="cd07324">
    <property type="entry name" value="M48C_Oma1-like"/>
    <property type="match status" value="1"/>
</dbReference>
<gene>
    <name evidence="9" type="ORF">ACFONA_17750</name>
</gene>
<evidence type="ECO:0000256" key="5">
    <source>
        <dbReference type="ARBA" id="ARBA00022833"/>
    </source>
</evidence>
<organism evidence="9 10">
    <name type="scientific">Sphingomonas hylomeconis</name>
    <dbReference type="NCBI Taxonomy" id="1395958"/>
    <lineage>
        <taxon>Bacteria</taxon>
        <taxon>Pseudomonadati</taxon>
        <taxon>Pseudomonadota</taxon>
        <taxon>Alphaproteobacteria</taxon>
        <taxon>Sphingomonadales</taxon>
        <taxon>Sphingomonadaceae</taxon>
        <taxon>Sphingomonas</taxon>
    </lineage>
</organism>
<keyword evidence="4 9" id="KW-0378">Hydrolase</keyword>
<evidence type="ECO:0000256" key="6">
    <source>
        <dbReference type="ARBA" id="ARBA00023049"/>
    </source>
</evidence>
<dbReference type="PANTHER" id="PTHR22726">
    <property type="entry name" value="METALLOENDOPEPTIDASE OMA1"/>
    <property type="match status" value="1"/>
</dbReference>
<dbReference type="PANTHER" id="PTHR22726:SF1">
    <property type="entry name" value="METALLOENDOPEPTIDASE OMA1, MITOCHONDRIAL"/>
    <property type="match status" value="1"/>
</dbReference>